<dbReference type="InterPro" id="IPR000490">
    <property type="entry name" value="Glyco_hydro_17"/>
</dbReference>
<keyword evidence="3" id="KW-0134">Cell wall</keyword>
<dbReference type="GO" id="GO:0004338">
    <property type="term" value="F:glucan exo-1,3-beta-glucosidase activity"/>
    <property type="evidence" value="ECO:0007669"/>
    <property type="project" value="UniProtKB-EC"/>
</dbReference>
<evidence type="ECO:0000256" key="5">
    <source>
        <dbReference type="ARBA" id="ARBA00022729"/>
    </source>
</evidence>
<dbReference type="EMBL" id="MU006021">
    <property type="protein sequence ID" value="KAF2857985.1"/>
    <property type="molecule type" value="Genomic_DNA"/>
</dbReference>
<gene>
    <name evidence="13" type="ORF">K470DRAFT_283520</name>
</gene>
<dbReference type="Pfam" id="PF00332">
    <property type="entry name" value="Glyco_hydro_17"/>
    <property type="match status" value="1"/>
</dbReference>
<protein>
    <recommendedName>
        <fullName evidence="10">glucan 1,3-beta-glucosidase</fullName>
        <ecNumber evidence="10">3.2.1.58</ecNumber>
    </recommendedName>
    <alternativeName>
        <fullName evidence="11">Exo-1,3-beta-glucanase</fullName>
    </alternativeName>
</protein>
<keyword evidence="14" id="KW-1185">Reference proteome</keyword>
<dbReference type="GO" id="GO:0071555">
    <property type="term" value="P:cell wall organization"/>
    <property type="evidence" value="ECO:0007669"/>
    <property type="project" value="TreeGrafter"/>
</dbReference>
<dbReference type="GO" id="GO:0009277">
    <property type="term" value="C:fungal-type cell wall"/>
    <property type="evidence" value="ECO:0007669"/>
    <property type="project" value="TreeGrafter"/>
</dbReference>
<dbReference type="InterPro" id="IPR050732">
    <property type="entry name" value="Beta-glucan_modifiers"/>
</dbReference>
<dbReference type="AlphaFoldDB" id="A0A6A7BTE3"/>
<accession>A0A6A7BTE3</accession>
<evidence type="ECO:0000256" key="7">
    <source>
        <dbReference type="ARBA" id="ARBA00023180"/>
    </source>
</evidence>
<dbReference type="OrthoDB" id="1293114at2759"/>
<evidence type="ECO:0000256" key="8">
    <source>
        <dbReference type="ARBA" id="ARBA00023295"/>
    </source>
</evidence>
<keyword evidence="7" id="KW-0325">Glycoprotein</keyword>
<dbReference type="PANTHER" id="PTHR16631">
    <property type="entry name" value="GLUCAN 1,3-BETA-GLUCOSIDASE"/>
    <property type="match status" value="1"/>
</dbReference>
<evidence type="ECO:0000256" key="6">
    <source>
        <dbReference type="ARBA" id="ARBA00022801"/>
    </source>
</evidence>
<dbReference type="GO" id="GO:0009986">
    <property type="term" value="C:cell surface"/>
    <property type="evidence" value="ECO:0007669"/>
    <property type="project" value="TreeGrafter"/>
</dbReference>
<evidence type="ECO:0000256" key="11">
    <source>
        <dbReference type="ARBA" id="ARBA00041761"/>
    </source>
</evidence>
<organism evidence="13 14">
    <name type="scientific">Piedraia hortae CBS 480.64</name>
    <dbReference type="NCBI Taxonomy" id="1314780"/>
    <lineage>
        <taxon>Eukaryota</taxon>
        <taxon>Fungi</taxon>
        <taxon>Dikarya</taxon>
        <taxon>Ascomycota</taxon>
        <taxon>Pezizomycotina</taxon>
        <taxon>Dothideomycetes</taxon>
        <taxon>Dothideomycetidae</taxon>
        <taxon>Capnodiales</taxon>
        <taxon>Piedraiaceae</taxon>
        <taxon>Piedraia</taxon>
    </lineage>
</organism>
<evidence type="ECO:0000256" key="12">
    <source>
        <dbReference type="RuleBase" id="RU004335"/>
    </source>
</evidence>
<comment type="similarity">
    <text evidence="2 12">Belongs to the glycosyl hydrolase 17 family.</text>
</comment>
<dbReference type="Proteomes" id="UP000799421">
    <property type="component" value="Unassembled WGS sequence"/>
</dbReference>
<keyword evidence="6 13" id="KW-0378">Hydrolase</keyword>
<evidence type="ECO:0000256" key="2">
    <source>
        <dbReference type="ARBA" id="ARBA00008773"/>
    </source>
</evidence>
<evidence type="ECO:0000256" key="4">
    <source>
        <dbReference type="ARBA" id="ARBA00022525"/>
    </source>
</evidence>
<evidence type="ECO:0000256" key="10">
    <source>
        <dbReference type="ARBA" id="ARBA00038929"/>
    </source>
</evidence>
<comment type="subcellular location">
    <subcellularLocation>
        <location evidence="1">Secreted</location>
        <location evidence="1">Cell wall</location>
    </subcellularLocation>
</comment>
<proteinExistence type="inferred from homology"/>
<evidence type="ECO:0000313" key="14">
    <source>
        <dbReference type="Proteomes" id="UP000799421"/>
    </source>
</evidence>
<name>A0A6A7BTE3_9PEZI</name>
<keyword evidence="8" id="KW-0326">Glycosidase</keyword>
<sequence length="283" mass="30856">MLFEHFAMQDFSLYGFALGTKLPDVACKTTANYAANFEALTHTIRPNTDAKVVRTYSASECNSAAEILPGVREKGVRVVVWVWPDTDSIFSADKTALSEAIKRYEGQVYGITVGSEALYRGDPTGEILAQQMREVKDLFPNIKIGTADNWNKFTDGTADAVLQAGVADVTMANAFSYWQGKDIGSAVNTYIDDVQQALARVQELMGSLDVVEPTDGGSDYGPAKAGMANAASFFKKTVCALLGWGVNPWKPLSIGDSGIVQHEKQWRAMNADRTLRTNFSPRC</sequence>
<dbReference type="InterPro" id="IPR017853">
    <property type="entry name" value="GH"/>
</dbReference>
<dbReference type="GO" id="GO:0005576">
    <property type="term" value="C:extracellular region"/>
    <property type="evidence" value="ECO:0007669"/>
    <property type="project" value="TreeGrafter"/>
</dbReference>
<dbReference type="GO" id="GO:0005975">
    <property type="term" value="P:carbohydrate metabolic process"/>
    <property type="evidence" value="ECO:0007669"/>
    <property type="project" value="InterPro"/>
</dbReference>
<reference evidence="13" key="1">
    <citation type="journal article" date="2020" name="Stud. Mycol.">
        <title>101 Dothideomycetes genomes: a test case for predicting lifestyles and emergence of pathogens.</title>
        <authorList>
            <person name="Haridas S."/>
            <person name="Albert R."/>
            <person name="Binder M."/>
            <person name="Bloem J."/>
            <person name="Labutti K."/>
            <person name="Salamov A."/>
            <person name="Andreopoulos B."/>
            <person name="Baker S."/>
            <person name="Barry K."/>
            <person name="Bills G."/>
            <person name="Bluhm B."/>
            <person name="Cannon C."/>
            <person name="Castanera R."/>
            <person name="Culley D."/>
            <person name="Daum C."/>
            <person name="Ezra D."/>
            <person name="Gonzalez J."/>
            <person name="Henrissat B."/>
            <person name="Kuo A."/>
            <person name="Liang C."/>
            <person name="Lipzen A."/>
            <person name="Lutzoni F."/>
            <person name="Magnuson J."/>
            <person name="Mondo S."/>
            <person name="Nolan M."/>
            <person name="Ohm R."/>
            <person name="Pangilinan J."/>
            <person name="Park H.-J."/>
            <person name="Ramirez L."/>
            <person name="Alfaro M."/>
            <person name="Sun H."/>
            <person name="Tritt A."/>
            <person name="Yoshinaga Y."/>
            <person name="Zwiers L.-H."/>
            <person name="Turgeon B."/>
            <person name="Goodwin S."/>
            <person name="Spatafora J."/>
            <person name="Crous P."/>
            <person name="Grigoriev I."/>
        </authorList>
    </citation>
    <scope>NUCLEOTIDE SEQUENCE</scope>
    <source>
        <strain evidence="13">CBS 480.64</strain>
    </source>
</reference>
<dbReference type="GO" id="GO:0042973">
    <property type="term" value="F:glucan endo-1,3-beta-D-glucosidase activity"/>
    <property type="evidence" value="ECO:0007669"/>
    <property type="project" value="TreeGrafter"/>
</dbReference>
<evidence type="ECO:0000256" key="9">
    <source>
        <dbReference type="ARBA" id="ARBA00036824"/>
    </source>
</evidence>
<keyword evidence="4" id="KW-0964">Secreted</keyword>
<dbReference type="SUPFAM" id="SSF51445">
    <property type="entry name" value="(Trans)glycosidases"/>
    <property type="match status" value="1"/>
</dbReference>
<dbReference type="PANTHER" id="PTHR16631:SF26">
    <property type="entry name" value="GLUCAN 1,3-BETA-GLUCOSIDASE"/>
    <property type="match status" value="1"/>
</dbReference>
<evidence type="ECO:0000256" key="3">
    <source>
        <dbReference type="ARBA" id="ARBA00022512"/>
    </source>
</evidence>
<evidence type="ECO:0000256" key="1">
    <source>
        <dbReference type="ARBA" id="ARBA00004191"/>
    </source>
</evidence>
<dbReference type="EC" id="3.2.1.58" evidence="10"/>
<keyword evidence="5" id="KW-0732">Signal</keyword>
<evidence type="ECO:0000313" key="13">
    <source>
        <dbReference type="EMBL" id="KAF2857985.1"/>
    </source>
</evidence>
<comment type="catalytic activity">
    <reaction evidence="9">
        <text>Successive hydrolysis of beta-D-glucose units from the non-reducing ends of (1-&gt;3)-beta-D-glucans, releasing alpha-glucose.</text>
        <dbReference type="EC" id="3.2.1.58"/>
    </reaction>
</comment>